<feature type="domain" description="23S rRNA (guanine(745)-N(1))-methyltransferase N-terminal" evidence="2">
    <location>
        <begin position="11"/>
        <end position="48"/>
    </location>
</feature>
<dbReference type="Pfam" id="PF21302">
    <property type="entry name" value="Zn_ribbon_RlmA"/>
    <property type="match status" value="1"/>
</dbReference>
<gene>
    <name evidence="3" type="ORF">GCM10022236_31240</name>
</gene>
<dbReference type="Pfam" id="PF13649">
    <property type="entry name" value="Methyltransf_25"/>
    <property type="match status" value="1"/>
</dbReference>
<name>A0ABP7A888_9ACTN</name>
<dbReference type="InterPro" id="IPR041698">
    <property type="entry name" value="Methyltransf_25"/>
</dbReference>
<keyword evidence="4" id="KW-1185">Reference proteome</keyword>
<feature type="domain" description="Methyltransferase" evidence="1">
    <location>
        <begin position="91"/>
        <end position="175"/>
    </location>
</feature>
<dbReference type="PIRSF" id="PIRSF018249">
    <property type="entry name" value="MyrA_prd"/>
    <property type="match status" value="1"/>
</dbReference>
<evidence type="ECO:0000259" key="2">
    <source>
        <dbReference type="Pfam" id="PF21302"/>
    </source>
</evidence>
<dbReference type="Proteomes" id="UP001501490">
    <property type="component" value="Unassembled WGS sequence"/>
</dbReference>
<keyword evidence="3" id="KW-0489">Methyltransferase</keyword>
<dbReference type="RefSeq" id="WP_344806177.1">
    <property type="nucleotide sequence ID" value="NZ_BAABAB010000022.1"/>
</dbReference>
<protein>
    <submittedName>
        <fullName evidence="3">Methyltransferase domain-containing protein</fullName>
    </submittedName>
</protein>
<dbReference type="Gene3D" id="3.40.50.150">
    <property type="entry name" value="Vaccinia Virus protein VP39"/>
    <property type="match status" value="1"/>
</dbReference>
<dbReference type="GO" id="GO:0008168">
    <property type="term" value="F:methyltransferase activity"/>
    <property type="evidence" value="ECO:0007669"/>
    <property type="project" value="UniProtKB-KW"/>
</dbReference>
<evidence type="ECO:0000259" key="1">
    <source>
        <dbReference type="Pfam" id="PF13649"/>
    </source>
</evidence>
<sequence>MGIAQIVDLLACPHCAHPLNAEEDVRAVVCANGHRFDLARQGYLNLLAAAQPPNADTVAMVAARERFLAAGTYDPIADAARDLLGPEPARILDAGAGTGRLLSRLLDPSPGSLGIALDVSTAAARRAARTHLRLGAVVADVWRRLPVRDAAVDAVISNFAPRNPVEFARVLAPAGRLLTITPTEKHLAELRRTYGLLDVQPAKAGRLAAALSERFVPLAAHRLDRHDRWAAPVVADAIAMGPNAFHPTPERPEPADAEVTVSVELRLWSRRDR</sequence>
<reference evidence="4" key="1">
    <citation type="journal article" date="2019" name="Int. J. Syst. Evol. Microbiol.">
        <title>The Global Catalogue of Microorganisms (GCM) 10K type strain sequencing project: providing services to taxonomists for standard genome sequencing and annotation.</title>
        <authorList>
            <consortium name="The Broad Institute Genomics Platform"/>
            <consortium name="The Broad Institute Genome Sequencing Center for Infectious Disease"/>
            <person name="Wu L."/>
            <person name="Ma J."/>
        </authorList>
    </citation>
    <scope>NUCLEOTIDE SEQUENCE [LARGE SCALE GENOMIC DNA]</scope>
    <source>
        <strain evidence="4">JCM 16929</strain>
    </source>
</reference>
<comment type="caution">
    <text evidence="3">The sequence shown here is derived from an EMBL/GenBank/DDBJ whole genome shotgun (WGS) entry which is preliminary data.</text>
</comment>
<evidence type="ECO:0000313" key="4">
    <source>
        <dbReference type="Proteomes" id="UP001501490"/>
    </source>
</evidence>
<dbReference type="CDD" id="cd02440">
    <property type="entry name" value="AdoMet_MTases"/>
    <property type="match status" value="1"/>
</dbReference>
<accession>A0ABP7A888</accession>
<dbReference type="InterPro" id="IPR048647">
    <property type="entry name" value="RlmA_N"/>
</dbReference>
<keyword evidence="3" id="KW-0808">Transferase</keyword>
<proteinExistence type="predicted"/>
<dbReference type="InterPro" id="IPR029063">
    <property type="entry name" value="SAM-dependent_MTases_sf"/>
</dbReference>
<organism evidence="3 4">
    <name type="scientific">Microlunatus ginsengisoli</name>
    <dbReference type="NCBI Taxonomy" id="363863"/>
    <lineage>
        <taxon>Bacteria</taxon>
        <taxon>Bacillati</taxon>
        <taxon>Actinomycetota</taxon>
        <taxon>Actinomycetes</taxon>
        <taxon>Propionibacteriales</taxon>
        <taxon>Propionibacteriaceae</taxon>
        <taxon>Microlunatus</taxon>
    </lineage>
</organism>
<evidence type="ECO:0000313" key="3">
    <source>
        <dbReference type="EMBL" id="GAA3626693.1"/>
    </source>
</evidence>
<dbReference type="GO" id="GO:0032259">
    <property type="term" value="P:methylation"/>
    <property type="evidence" value="ECO:0007669"/>
    <property type="project" value="UniProtKB-KW"/>
</dbReference>
<dbReference type="InterPro" id="IPR016718">
    <property type="entry name" value="rRNA_m1G-MeTrfase_A_prd"/>
</dbReference>
<dbReference type="SUPFAM" id="SSF53335">
    <property type="entry name" value="S-adenosyl-L-methionine-dependent methyltransferases"/>
    <property type="match status" value="1"/>
</dbReference>
<dbReference type="EMBL" id="BAABAB010000022">
    <property type="protein sequence ID" value="GAA3626693.1"/>
    <property type="molecule type" value="Genomic_DNA"/>
</dbReference>